<proteinExistence type="predicted"/>
<sequence length="192" mass="21287">MMATTPSLPTELERAIFELAANTSPSTIPTLLRVAQRVRIWLEPLLYRVLVFDNFKSGLNLREAIEAKSAHFLSAVRHVNFVQGVITTSDAKSILESCPGIVNLGLPWDVADPSLLPLLGTMCLQRLSANLLELFGQHSAGDLKHPLFRSVTHIGLIDGIEAGDVVWMKRLSTLPALRTWCSLTRTKRIYQS</sequence>
<accession>A0AAD7DU44</accession>
<keyword evidence="2" id="KW-1185">Reference proteome</keyword>
<reference evidence="1" key="1">
    <citation type="submission" date="2023-03" db="EMBL/GenBank/DDBJ databases">
        <title>Massive genome expansion in bonnet fungi (Mycena s.s.) driven by repeated elements and novel gene families across ecological guilds.</title>
        <authorList>
            <consortium name="Lawrence Berkeley National Laboratory"/>
            <person name="Harder C.B."/>
            <person name="Miyauchi S."/>
            <person name="Viragh M."/>
            <person name="Kuo A."/>
            <person name="Thoen E."/>
            <person name="Andreopoulos B."/>
            <person name="Lu D."/>
            <person name="Skrede I."/>
            <person name="Drula E."/>
            <person name="Henrissat B."/>
            <person name="Morin E."/>
            <person name="Kohler A."/>
            <person name="Barry K."/>
            <person name="LaButti K."/>
            <person name="Morin E."/>
            <person name="Salamov A."/>
            <person name="Lipzen A."/>
            <person name="Mereny Z."/>
            <person name="Hegedus B."/>
            <person name="Baldrian P."/>
            <person name="Stursova M."/>
            <person name="Weitz H."/>
            <person name="Taylor A."/>
            <person name="Grigoriev I.V."/>
            <person name="Nagy L.G."/>
            <person name="Martin F."/>
            <person name="Kauserud H."/>
        </authorList>
    </citation>
    <scope>NUCLEOTIDE SEQUENCE</scope>
    <source>
        <strain evidence="1">CBHHK067</strain>
    </source>
</reference>
<protein>
    <submittedName>
        <fullName evidence="1">Uncharacterized protein</fullName>
    </submittedName>
</protein>
<dbReference type="AlphaFoldDB" id="A0AAD7DU44"/>
<comment type="caution">
    <text evidence="1">The sequence shown here is derived from an EMBL/GenBank/DDBJ whole genome shotgun (WGS) entry which is preliminary data.</text>
</comment>
<dbReference type="Proteomes" id="UP001221757">
    <property type="component" value="Unassembled WGS sequence"/>
</dbReference>
<dbReference type="EMBL" id="JARKIE010000024">
    <property type="protein sequence ID" value="KAJ7699011.1"/>
    <property type="molecule type" value="Genomic_DNA"/>
</dbReference>
<name>A0AAD7DU44_MYCRO</name>
<evidence type="ECO:0000313" key="2">
    <source>
        <dbReference type="Proteomes" id="UP001221757"/>
    </source>
</evidence>
<organism evidence="1 2">
    <name type="scientific">Mycena rosella</name>
    <name type="common">Pink bonnet</name>
    <name type="synonym">Agaricus rosellus</name>
    <dbReference type="NCBI Taxonomy" id="1033263"/>
    <lineage>
        <taxon>Eukaryota</taxon>
        <taxon>Fungi</taxon>
        <taxon>Dikarya</taxon>
        <taxon>Basidiomycota</taxon>
        <taxon>Agaricomycotina</taxon>
        <taxon>Agaricomycetes</taxon>
        <taxon>Agaricomycetidae</taxon>
        <taxon>Agaricales</taxon>
        <taxon>Marasmiineae</taxon>
        <taxon>Mycenaceae</taxon>
        <taxon>Mycena</taxon>
    </lineage>
</organism>
<evidence type="ECO:0000313" key="1">
    <source>
        <dbReference type="EMBL" id="KAJ7699011.1"/>
    </source>
</evidence>
<gene>
    <name evidence="1" type="ORF">B0H17DRAFT_317412</name>
</gene>